<feature type="transmembrane region" description="Helical" evidence="1">
    <location>
        <begin position="43"/>
        <end position="61"/>
    </location>
</feature>
<reference evidence="2" key="1">
    <citation type="submission" date="2022-03" db="EMBL/GenBank/DDBJ databases">
        <authorList>
            <person name="Sayadi A."/>
        </authorList>
    </citation>
    <scope>NUCLEOTIDE SEQUENCE</scope>
</reference>
<comment type="caution">
    <text evidence="2">The sequence shown here is derived from an EMBL/GenBank/DDBJ whole genome shotgun (WGS) entry which is preliminary data.</text>
</comment>
<keyword evidence="3" id="KW-1185">Reference proteome</keyword>
<protein>
    <submittedName>
        <fullName evidence="2">Uncharacterized protein</fullName>
    </submittedName>
</protein>
<accession>A0A9P0P7S0</accession>
<keyword evidence="1" id="KW-0472">Membrane</keyword>
<dbReference type="AlphaFoldDB" id="A0A9P0P7S0"/>
<keyword evidence="1" id="KW-1133">Transmembrane helix</keyword>
<dbReference type="Proteomes" id="UP001152888">
    <property type="component" value="Unassembled WGS sequence"/>
</dbReference>
<evidence type="ECO:0000313" key="2">
    <source>
        <dbReference type="EMBL" id="CAH1973676.1"/>
    </source>
</evidence>
<keyword evidence="1" id="KW-0812">Transmembrane</keyword>
<feature type="transmembrane region" description="Helical" evidence="1">
    <location>
        <begin position="73"/>
        <end position="92"/>
    </location>
</feature>
<dbReference type="EMBL" id="CAKOFQ010006813">
    <property type="protein sequence ID" value="CAH1973676.1"/>
    <property type="molecule type" value="Genomic_DNA"/>
</dbReference>
<name>A0A9P0P7S0_ACAOB</name>
<evidence type="ECO:0000256" key="1">
    <source>
        <dbReference type="SAM" id="Phobius"/>
    </source>
</evidence>
<proteinExistence type="predicted"/>
<sequence>MYFGCVCFLNVSLNSNLLIEVAIQVDILRQKTITSEVQHLQHIALMAYFGCEILILCTGLFRLTAGISVADLGFMLPLVAAMAQMLYINCLYGSEIIYR</sequence>
<organism evidence="2 3">
    <name type="scientific">Acanthoscelides obtectus</name>
    <name type="common">Bean weevil</name>
    <name type="synonym">Bruchus obtectus</name>
    <dbReference type="NCBI Taxonomy" id="200917"/>
    <lineage>
        <taxon>Eukaryota</taxon>
        <taxon>Metazoa</taxon>
        <taxon>Ecdysozoa</taxon>
        <taxon>Arthropoda</taxon>
        <taxon>Hexapoda</taxon>
        <taxon>Insecta</taxon>
        <taxon>Pterygota</taxon>
        <taxon>Neoptera</taxon>
        <taxon>Endopterygota</taxon>
        <taxon>Coleoptera</taxon>
        <taxon>Polyphaga</taxon>
        <taxon>Cucujiformia</taxon>
        <taxon>Chrysomeloidea</taxon>
        <taxon>Chrysomelidae</taxon>
        <taxon>Bruchinae</taxon>
        <taxon>Bruchini</taxon>
        <taxon>Acanthoscelides</taxon>
    </lineage>
</organism>
<gene>
    <name evidence="2" type="ORF">ACAOBT_LOCUS10688</name>
</gene>
<evidence type="ECO:0000313" key="3">
    <source>
        <dbReference type="Proteomes" id="UP001152888"/>
    </source>
</evidence>